<proteinExistence type="predicted"/>
<dbReference type="InterPro" id="IPR018723">
    <property type="entry name" value="DUF2254_membrane"/>
</dbReference>
<dbReference type="Proteomes" id="UP001430804">
    <property type="component" value="Unassembled WGS sequence"/>
</dbReference>
<name>A0ABS6WQF1_9HYPH</name>
<protein>
    <submittedName>
        <fullName evidence="2">DUF2254 domain-containing protein</fullName>
    </submittedName>
</protein>
<feature type="transmembrane region" description="Helical" evidence="1">
    <location>
        <begin position="108"/>
        <end position="129"/>
    </location>
</feature>
<accession>A0ABS6WQF1</accession>
<keyword evidence="1" id="KW-0472">Membrane</keyword>
<comment type="caution">
    <text evidence="2">The sequence shown here is derived from an EMBL/GenBank/DDBJ whole genome shotgun (WGS) entry which is preliminary data.</text>
</comment>
<sequence length="417" mass="45828">MSMREGLKSVPQSIFMLLTVPSLIALGIAALPVPLYYIDSNFAEGFMSPFVLQIDPQSAHTLLAAVATGAVTALSLTYSLVLVVFTLAAGNIGPRLLRRFTTEPVNQVTAGILGGTFLYSLVTIMMIRQDFLPKFTISIAGFLAILSVLQLIYFVRHVSTSVTIDDEIAAISRKMAKSIRVLMKQDADRYSGEDEHDYHYAIRSETTGYVGHIDENAAISLATEQDLAVRLAQPAGFYLLRGEQLLLLNKEVDEDIAAKLLALVTIEQSRSDARNIEFSINLLIEIALRALSPGINDTYTARACLDSITSALSEPARQGLPTYRRCDDEGKLRLVVPGLSLQSMLDTAFHPLRRASRNNVMMAISVAQALERLANVGTEETRALVQVHEKLLMKTLEDAGHHEEDLAQVRAHLSAYR</sequence>
<dbReference type="RefSeq" id="WP_219201214.1">
    <property type="nucleotide sequence ID" value="NZ_JAHWQX010000002.1"/>
</dbReference>
<organism evidence="2 3">
    <name type="scientific">Pseudohoeflea coraliihabitans</name>
    <dbReference type="NCBI Taxonomy" id="2860393"/>
    <lineage>
        <taxon>Bacteria</taxon>
        <taxon>Pseudomonadati</taxon>
        <taxon>Pseudomonadota</taxon>
        <taxon>Alphaproteobacteria</taxon>
        <taxon>Hyphomicrobiales</taxon>
        <taxon>Rhizobiaceae</taxon>
        <taxon>Pseudohoeflea</taxon>
    </lineage>
</organism>
<reference evidence="2" key="1">
    <citation type="submission" date="2021-07" db="EMBL/GenBank/DDBJ databases">
        <title>Pseudohoeflea marina sp. nov. a polyhydroxyalcanoate-producing bacterium.</title>
        <authorList>
            <person name="Zheng W."/>
            <person name="Yu S."/>
            <person name="Huang Y."/>
        </authorList>
    </citation>
    <scope>NUCLEOTIDE SEQUENCE</scope>
    <source>
        <strain evidence="2">DP4N28-3</strain>
    </source>
</reference>
<keyword evidence="1" id="KW-0812">Transmembrane</keyword>
<gene>
    <name evidence="2" type="ORF">KY465_08350</name>
</gene>
<evidence type="ECO:0000256" key="1">
    <source>
        <dbReference type="SAM" id="Phobius"/>
    </source>
</evidence>
<dbReference type="Pfam" id="PF10011">
    <property type="entry name" value="DUF2254"/>
    <property type="match status" value="1"/>
</dbReference>
<keyword evidence="3" id="KW-1185">Reference proteome</keyword>
<feature type="transmembrane region" description="Helical" evidence="1">
    <location>
        <begin position="58"/>
        <end position="87"/>
    </location>
</feature>
<keyword evidence="1" id="KW-1133">Transmembrane helix</keyword>
<dbReference type="EMBL" id="JAHWQX010000002">
    <property type="protein sequence ID" value="MBW3097289.1"/>
    <property type="molecule type" value="Genomic_DNA"/>
</dbReference>
<feature type="transmembrane region" description="Helical" evidence="1">
    <location>
        <begin position="12"/>
        <end position="38"/>
    </location>
</feature>
<feature type="transmembrane region" description="Helical" evidence="1">
    <location>
        <begin position="135"/>
        <end position="155"/>
    </location>
</feature>
<evidence type="ECO:0000313" key="3">
    <source>
        <dbReference type="Proteomes" id="UP001430804"/>
    </source>
</evidence>
<evidence type="ECO:0000313" key="2">
    <source>
        <dbReference type="EMBL" id="MBW3097289.1"/>
    </source>
</evidence>